<dbReference type="GO" id="GO:0005199">
    <property type="term" value="F:structural constituent of cell wall"/>
    <property type="evidence" value="ECO:0007669"/>
    <property type="project" value="TreeGrafter"/>
</dbReference>
<evidence type="ECO:0008006" key="4">
    <source>
        <dbReference type="Google" id="ProtNLM"/>
    </source>
</evidence>
<name>G0WGV1_NAUDC</name>
<dbReference type="PANTHER" id="PTHR31002:SF34">
    <property type="entry name" value="CELL WALL PROTEIN CWP1-RELATED"/>
    <property type="match status" value="1"/>
</dbReference>
<dbReference type="OrthoDB" id="4069694at2759"/>
<dbReference type="Proteomes" id="UP000000689">
    <property type="component" value="Chromosome 10"/>
</dbReference>
<reference evidence="2 3" key="1">
    <citation type="journal article" date="2011" name="Proc. Natl. Acad. Sci. U.S.A.">
        <title>Evolutionary erosion of yeast sex chromosomes by mating-type switching accidents.</title>
        <authorList>
            <person name="Gordon J.L."/>
            <person name="Armisen D."/>
            <person name="Proux-Wera E."/>
            <person name="Oheigeartaigh S.S."/>
            <person name="Byrne K.P."/>
            <person name="Wolfe K.H."/>
        </authorList>
    </citation>
    <scope>NUCLEOTIDE SEQUENCE [LARGE SCALE GENOMIC DNA]</scope>
    <source>
        <strain evidence="3">ATCC 10597 / BCRC 20456 / CBS 421 / NBRC 0211 / NRRL Y-12639</strain>
    </source>
</reference>
<dbReference type="Pfam" id="PF00660">
    <property type="entry name" value="SRP1_TIP1"/>
    <property type="match status" value="1"/>
</dbReference>
<sequence>MNTKFTVLLAAIASASVASAAVANTTTEIAELKVLLDDVKSNLNDYVALAFTPDSGVSLDTLPAGVLDVGKALFTASDDSYTTLYANVDFDGVSSLMTKLPWYQSRLEAPLQSIANSN</sequence>
<dbReference type="RefSeq" id="XP_003672272.1">
    <property type="nucleotide sequence ID" value="XM_003672224.1"/>
</dbReference>
<dbReference type="GO" id="GO:0009277">
    <property type="term" value="C:fungal-type cell wall"/>
    <property type="evidence" value="ECO:0007669"/>
    <property type="project" value="TreeGrafter"/>
</dbReference>
<accession>G0WGV1</accession>
<gene>
    <name evidence="2" type="primary">NDAI0J01370</name>
    <name evidence="2" type="ordered locus">NDAI_0J01370</name>
</gene>
<dbReference type="STRING" id="1071378.G0WGV1"/>
<evidence type="ECO:0000313" key="2">
    <source>
        <dbReference type="EMBL" id="CCD27029.1"/>
    </source>
</evidence>
<dbReference type="PANTHER" id="PTHR31002">
    <property type="entry name" value="SERIPAUPERIN"/>
    <property type="match status" value="1"/>
</dbReference>
<feature type="signal peptide" evidence="1">
    <location>
        <begin position="1"/>
        <end position="20"/>
    </location>
</feature>
<evidence type="ECO:0000313" key="3">
    <source>
        <dbReference type="Proteomes" id="UP000000689"/>
    </source>
</evidence>
<dbReference type="GO" id="GO:0000324">
    <property type="term" value="C:fungal-type vacuole"/>
    <property type="evidence" value="ECO:0007669"/>
    <property type="project" value="TreeGrafter"/>
</dbReference>
<dbReference type="EMBL" id="HE580276">
    <property type="protein sequence ID" value="CCD27029.1"/>
    <property type="molecule type" value="Genomic_DNA"/>
</dbReference>
<evidence type="ECO:0000256" key="1">
    <source>
        <dbReference type="SAM" id="SignalP"/>
    </source>
</evidence>
<keyword evidence="3" id="KW-1185">Reference proteome</keyword>
<dbReference type="GeneID" id="11494288"/>
<dbReference type="InterPro" id="IPR050788">
    <property type="entry name" value="Yeast_SRP1/TIP1_CWP"/>
</dbReference>
<proteinExistence type="predicted"/>
<feature type="chain" id="PRO_5003411150" description="Temperature shock-inducible protein 1" evidence="1">
    <location>
        <begin position="21"/>
        <end position="118"/>
    </location>
</feature>
<dbReference type="KEGG" id="ndi:NDAI_0J01370"/>
<keyword evidence="1" id="KW-0732">Signal</keyword>
<dbReference type="InterPro" id="IPR000992">
    <property type="entry name" value="SRP1_TIP1"/>
</dbReference>
<dbReference type="HOGENOM" id="CLU_2038669_0_0_1"/>
<dbReference type="AlphaFoldDB" id="G0WGV1"/>
<dbReference type="GO" id="GO:0031505">
    <property type="term" value="P:fungal-type cell wall organization"/>
    <property type="evidence" value="ECO:0007669"/>
    <property type="project" value="TreeGrafter"/>
</dbReference>
<organism evidence="2 3">
    <name type="scientific">Naumovozyma dairenensis (strain ATCC 10597 / BCRC 20456 / CBS 421 / NBRC 0211 / NRRL Y-12639)</name>
    <name type="common">Saccharomyces dairenensis</name>
    <dbReference type="NCBI Taxonomy" id="1071378"/>
    <lineage>
        <taxon>Eukaryota</taxon>
        <taxon>Fungi</taxon>
        <taxon>Dikarya</taxon>
        <taxon>Ascomycota</taxon>
        <taxon>Saccharomycotina</taxon>
        <taxon>Saccharomycetes</taxon>
        <taxon>Saccharomycetales</taxon>
        <taxon>Saccharomycetaceae</taxon>
        <taxon>Naumovozyma</taxon>
    </lineage>
</organism>
<protein>
    <recommendedName>
        <fullName evidence="4">Temperature shock-inducible protein 1</fullName>
    </recommendedName>
</protein>